<reference evidence="1 2" key="1">
    <citation type="submission" date="2022-10" db="EMBL/GenBank/DDBJ databases">
        <title>High-quality genome sequences of two octocoral-associated bacteria, Endozoicomonas euniceicola EF212 and Endozoicomonas gorgoniicola PS125.</title>
        <authorList>
            <person name="Chiou Y.-J."/>
            <person name="Chen Y.-H."/>
        </authorList>
    </citation>
    <scope>NUCLEOTIDE SEQUENCE [LARGE SCALE GENOMIC DNA]</scope>
    <source>
        <strain evidence="1 2">PS125</strain>
    </source>
</reference>
<keyword evidence="2" id="KW-1185">Reference proteome</keyword>
<sequence>MSHFYLVKRTARFSEKMKSCWLFSVFYLCVALLPFKLRAEGVTVRIGAHFIGFEGFEREALGVALREELNRALNEGEQQAEGASAQIPLPESWETVISTYQKHRRNNNYWLTRKFNSQQITRRAELLEEVSPLPVYGVFTGESGHQVRYLTDENTLYLRTPPGSNLRDNAGFLDAPENILSEVLNRPARYDLLEALIAAHSYLFTSYREARNYAESQESSDYVCCPPHRFWAIEDLVLTIHVISRQLMTLPNNLAAETPLSELLDSRQPTSGDLTMHFSGERFRLNSLIGQADLEFNQCLKFVIELLEFYKQRLQGQDASGHASGDASVTKVLADLDLLMLSMRQALIEAGTEKKSIP</sequence>
<organism evidence="1 2">
    <name type="scientific">Endozoicomonas gorgoniicola</name>
    <dbReference type="NCBI Taxonomy" id="1234144"/>
    <lineage>
        <taxon>Bacteria</taxon>
        <taxon>Pseudomonadati</taxon>
        <taxon>Pseudomonadota</taxon>
        <taxon>Gammaproteobacteria</taxon>
        <taxon>Oceanospirillales</taxon>
        <taxon>Endozoicomonadaceae</taxon>
        <taxon>Endozoicomonas</taxon>
    </lineage>
</organism>
<gene>
    <name evidence="1" type="ORF">NX722_03710</name>
</gene>
<comment type="caution">
    <text evidence="1">The sequence shown here is derived from an EMBL/GenBank/DDBJ whole genome shotgun (WGS) entry which is preliminary data.</text>
</comment>
<name>A0ABT3MRU9_9GAMM</name>
<accession>A0ABT3MRU9</accession>
<proteinExistence type="predicted"/>
<evidence type="ECO:0000313" key="1">
    <source>
        <dbReference type="EMBL" id="MCW7551759.1"/>
    </source>
</evidence>
<dbReference type="RefSeq" id="WP_262566762.1">
    <property type="nucleotide sequence ID" value="NZ_JAPFCC010000001.1"/>
</dbReference>
<protein>
    <submittedName>
        <fullName evidence="1">Uncharacterized protein</fullName>
    </submittedName>
</protein>
<dbReference type="EMBL" id="JAPFCC010000001">
    <property type="protein sequence ID" value="MCW7551759.1"/>
    <property type="molecule type" value="Genomic_DNA"/>
</dbReference>
<evidence type="ECO:0000313" key="2">
    <source>
        <dbReference type="Proteomes" id="UP001209854"/>
    </source>
</evidence>
<dbReference type="Proteomes" id="UP001209854">
    <property type="component" value="Unassembled WGS sequence"/>
</dbReference>